<keyword evidence="3" id="KW-1185">Reference proteome</keyword>
<evidence type="ECO:0000313" key="3">
    <source>
        <dbReference type="Proteomes" id="UP000269721"/>
    </source>
</evidence>
<evidence type="ECO:0000313" key="2">
    <source>
        <dbReference type="EMBL" id="RKO84878.1"/>
    </source>
</evidence>
<sequence>MALPLTLSPAAAPGHGALPRMAPSPPSNLWPPPISWPPSPRKTPTFPPIFSNANGFIMRGWNGQPKIGTTVTAKTLPAVVIAKRTRPTADIPAPANAGRRDFSGLSVSMRSSRTEGAESERHEPEDPAGEDHPATGRASRRAVLSRARGAQDGRAEDGATGSWIHRGGDAGESRIEASLALREEEGSWKALEWQQFVVTRLLDAEDAATLPLRNRAHPHSQKLGRAVPEHTPAI</sequence>
<gene>
    <name evidence="2" type="ORF">BDK51DRAFT_43031</name>
</gene>
<dbReference type="AlphaFoldDB" id="A0A4P9W271"/>
<feature type="region of interest" description="Disordered" evidence="1">
    <location>
        <begin position="1"/>
        <end position="41"/>
    </location>
</feature>
<dbReference type="EMBL" id="KZ999642">
    <property type="protein sequence ID" value="RKO84878.1"/>
    <property type="molecule type" value="Genomic_DNA"/>
</dbReference>
<dbReference type="Proteomes" id="UP000269721">
    <property type="component" value="Unassembled WGS sequence"/>
</dbReference>
<reference evidence="3" key="1">
    <citation type="journal article" date="2018" name="Nat. Microbiol.">
        <title>Leveraging single-cell genomics to expand the fungal tree of life.</title>
        <authorList>
            <person name="Ahrendt S.R."/>
            <person name="Quandt C.A."/>
            <person name="Ciobanu D."/>
            <person name="Clum A."/>
            <person name="Salamov A."/>
            <person name="Andreopoulos B."/>
            <person name="Cheng J.F."/>
            <person name="Woyke T."/>
            <person name="Pelin A."/>
            <person name="Henrissat B."/>
            <person name="Reynolds N.K."/>
            <person name="Benny G.L."/>
            <person name="Smith M.E."/>
            <person name="James T.Y."/>
            <person name="Grigoriev I.V."/>
        </authorList>
    </citation>
    <scope>NUCLEOTIDE SEQUENCE [LARGE SCALE GENOMIC DNA]</scope>
</reference>
<organism evidence="2 3">
    <name type="scientific">Blyttiomyces helicus</name>
    <dbReference type="NCBI Taxonomy" id="388810"/>
    <lineage>
        <taxon>Eukaryota</taxon>
        <taxon>Fungi</taxon>
        <taxon>Fungi incertae sedis</taxon>
        <taxon>Chytridiomycota</taxon>
        <taxon>Chytridiomycota incertae sedis</taxon>
        <taxon>Chytridiomycetes</taxon>
        <taxon>Chytridiomycetes incertae sedis</taxon>
        <taxon>Blyttiomyces</taxon>
    </lineage>
</organism>
<protein>
    <submittedName>
        <fullName evidence="2">Uncharacterized protein</fullName>
    </submittedName>
</protein>
<feature type="compositionally biased region" description="Low complexity" evidence="1">
    <location>
        <begin position="1"/>
        <end position="13"/>
    </location>
</feature>
<feature type="compositionally biased region" description="Basic and acidic residues" evidence="1">
    <location>
        <begin position="112"/>
        <end position="134"/>
    </location>
</feature>
<feature type="compositionally biased region" description="Pro residues" evidence="1">
    <location>
        <begin position="22"/>
        <end position="41"/>
    </location>
</feature>
<feature type="region of interest" description="Disordered" evidence="1">
    <location>
        <begin position="89"/>
        <end position="169"/>
    </location>
</feature>
<proteinExistence type="predicted"/>
<name>A0A4P9W271_9FUNG</name>
<accession>A0A4P9W271</accession>
<evidence type="ECO:0000256" key="1">
    <source>
        <dbReference type="SAM" id="MobiDB-lite"/>
    </source>
</evidence>